<feature type="transmembrane region" description="Helical" evidence="1">
    <location>
        <begin position="57"/>
        <end position="74"/>
    </location>
</feature>
<feature type="transmembrane region" description="Helical" evidence="1">
    <location>
        <begin position="86"/>
        <end position="108"/>
    </location>
</feature>
<name>A0A317E3V7_9PROT</name>
<keyword evidence="1" id="KW-0472">Membrane</keyword>
<comment type="caution">
    <text evidence="2">The sequence shown here is derived from an EMBL/GenBank/DDBJ whole genome shotgun (WGS) entry which is preliminary data.</text>
</comment>
<feature type="transmembrane region" description="Helical" evidence="1">
    <location>
        <begin position="128"/>
        <end position="156"/>
    </location>
</feature>
<proteinExistence type="predicted"/>
<evidence type="ECO:0000256" key="1">
    <source>
        <dbReference type="SAM" id="Phobius"/>
    </source>
</evidence>
<dbReference type="AlphaFoldDB" id="A0A317E3V7"/>
<accession>A0A317E3V7</accession>
<keyword evidence="3" id="KW-1185">Reference proteome</keyword>
<reference evidence="3" key="1">
    <citation type="submission" date="2018-05" db="EMBL/GenBank/DDBJ databases">
        <title>Zavarzinia sp. HR-AS.</title>
        <authorList>
            <person name="Lee Y."/>
            <person name="Jeon C.O."/>
        </authorList>
    </citation>
    <scope>NUCLEOTIDE SEQUENCE [LARGE SCALE GENOMIC DNA]</scope>
    <source>
        <strain evidence="3">DSM 1231</strain>
    </source>
</reference>
<sequence length="169" mass="18506">MAFPRLMPVRRGRRHGLEAALYAGLMAGLVAALLWVVFERADRPWRPGAEADPGRLLRGAACAFVAAFALWRGQAKPSGPVDWGEAVKIGLLATLVGHVLFFLAFYAGRLAEAWGQPRFQEVLGDLHLMLLMVPLSFIVTELLVLVPAILLTLAFAGLSRLWRRHDLGG</sequence>
<keyword evidence="1" id="KW-0812">Transmembrane</keyword>
<dbReference type="Proteomes" id="UP000246077">
    <property type="component" value="Unassembled WGS sequence"/>
</dbReference>
<keyword evidence="1" id="KW-1133">Transmembrane helix</keyword>
<protein>
    <submittedName>
        <fullName evidence="2">Uncharacterized protein</fullName>
    </submittedName>
</protein>
<dbReference type="EMBL" id="QGLF01000003">
    <property type="protein sequence ID" value="PWR20836.1"/>
    <property type="molecule type" value="Genomic_DNA"/>
</dbReference>
<evidence type="ECO:0000313" key="3">
    <source>
        <dbReference type="Proteomes" id="UP000246077"/>
    </source>
</evidence>
<gene>
    <name evidence="2" type="ORF">DKG75_12655</name>
</gene>
<feature type="transmembrane region" description="Helical" evidence="1">
    <location>
        <begin position="20"/>
        <end position="37"/>
    </location>
</feature>
<organism evidence="2 3">
    <name type="scientific">Zavarzinia compransoris</name>
    <dbReference type="NCBI Taxonomy" id="1264899"/>
    <lineage>
        <taxon>Bacteria</taxon>
        <taxon>Pseudomonadati</taxon>
        <taxon>Pseudomonadota</taxon>
        <taxon>Alphaproteobacteria</taxon>
        <taxon>Rhodospirillales</taxon>
        <taxon>Zavarziniaceae</taxon>
        <taxon>Zavarzinia</taxon>
    </lineage>
</organism>
<evidence type="ECO:0000313" key="2">
    <source>
        <dbReference type="EMBL" id="PWR20836.1"/>
    </source>
</evidence>